<gene>
    <name evidence="8" type="primary">SKO1</name>
    <name evidence="8" type="ORF">EDC05_005622</name>
</gene>
<feature type="region of interest" description="Disordered" evidence="6">
    <location>
        <begin position="58"/>
        <end position="114"/>
    </location>
</feature>
<dbReference type="InterPro" id="IPR004827">
    <property type="entry name" value="bZIP"/>
</dbReference>
<sequence>MTTHRRRTSKLSQEPNPFEQSFSRVRSEDVLKSSFPNESALKAASPKIFVSLGENGGKHVFNKLADKPSEQGLEPKESRPSSTPSSTVSFSEPPTSASSLSSSSSSKPTQKITLPPVTAITTPLNAANMAEAWGPESLRSGPLSPAMLGGPATNNMGKPQARFTPRLGLTDPVMHTGLTPFISGEAQPAISSAAFENIRLPSSLATPGFQSVLRAAINGHEITTTPGGSLHIASNLGATKATEKHRPDQQQEQEQEQEQQQQQERMDFSKAASDIPVSPTSAPHEATSLSTMPGPSLDPTTLAASDDNLGAPVAARKQQKQRSNSAAAATTSTTSTTSTTTTTTSKHVIENSRSSTAADKAGHARQKRHAERDADYYAATPAPSLPPPPPTRAKRARSGNAGALKNNSQNEPPAEEEAAAAAAEKKKKKAGTKKQRESTPANEEDEKRKQFLERNRVAALKCRQRKKKQLKELQDRHDYIAHENDRLRNEYMHMREQALQLRALLTAHNECSVARANGVYGTDNLPAEATSLQPLLFANGAESEQAKEIIAAIPPASNGVPVHSIDATTGRPLGVLSGAPPPHINAGLVVPVSGVPLAPHDIAAVGAVHLHSRPAADFGGSMIAAHAQPPFNRQYQPLQQH</sequence>
<evidence type="ECO:0000259" key="7">
    <source>
        <dbReference type="PROSITE" id="PS50217"/>
    </source>
</evidence>
<dbReference type="InterPro" id="IPR021755">
    <property type="entry name" value="TF_Aft1_HRA"/>
</dbReference>
<dbReference type="InterPro" id="IPR051027">
    <property type="entry name" value="bZIP_transcription_factors"/>
</dbReference>
<dbReference type="Pfam" id="PF11785">
    <property type="entry name" value="Aft1_OSA"/>
    <property type="match status" value="1"/>
</dbReference>
<protein>
    <submittedName>
        <fullName evidence="8">Transcription factor</fullName>
    </submittedName>
</protein>
<dbReference type="SMART" id="SM00338">
    <property type="entry name" value="BRLZ"/>
    <property type="match status" value="1"/>
</dbReference>
<keyword evidence="9" id="KW-1185">Reference proteome</keyword>
<dbReference type="InterPro" id="IPR046347">
    <property type="entry name" value="bZIP_sf"/>
</dbReference>
<feature type="domain" description="BZIP" evidence="7">
    <location>
        <begin position="445"/>
        <end position="508"/>
    </location>
</feature>
<feature type="compositionally biased region" description="Polar residues" evidence="6">
    <location>
        <begin position="10"/>
        <end position="24"/>
    </location>
</feature>
<evidence type="ECO:0000256" key="4">
    <source>
        <dbReference type="ARBA" id="ARBA00023242"/>
    </source>
</evidence>
<name>A0ABQ8PF20_9FUNG</name>
<feature type="compositionally biased region" description="Polar residues" evidence="6">
    <location>
        <begin position="287"/>
        <end position="303"/>
    </location>
</feature>
<dbReference type="InterPro" id="IPR020956">
    <property type="entry name" value="TF_Aft1_OSM"/>
</dbReference>
<feature type="region of interest" description="Disordered" evidence="6">
    <location>
        <begin position="1"/>
        <end position="29"/>
    </location>
</feature>
<dbReference type="Gene3D" id="1.20.5.170">
    <property type="match status" value="1"/>
</dbReference>
<evidence type="ECO:0000313" key="8">
    <source>
        <dbReference type="EMBL" id="KAJ1987841.1"/>
    </source>
</evidence>
<evidence type="ECO:0000313" key="9">
    <source>
        <dbReference type="Proteomes" id="UP001151295"/>
    </source>
</evidence>
<evidence type="ECO:0000256" key="2">
    <source>
        <dbReference type="ARBA" id="ARBA00023015"/>
    </source>
</evidence>
<dbReference type="Proteomes" id="UP001151295">
    <property type="component" value="Unassembled WGS sequence"/>
</dbReference>
<dbReference type="Pfam" id="PF00170">
    <property type="entry name" value="bZIP_1"/>
    <property type="match status" value="1"/>
</dbReference>
<keyword evidence="2" id="KW-0805">Transcription regulation</keyword>
<feature type="region of interest" description="Disordered" evidence="6">
    <location>
        <begin position="239"/>
        <end position="450"/>
    </location>
</feature>
<evidence type="ECO:0000256" key="1">
    <source>
        <dbReference type="ARBA" id="ARBA00004123"/>
    </source>
</evidence>
<evidence type="ECO:0000256" key="5">
    <source>
        <dbReference type="SAM" id="Coils"/>
    </source>
</evidence>
<feature type="compositionally biased region" description="Basic and acidic residues" evidence="6">
    <location>
        <begin position="64"/>
        <end position="79"/>
    </location>
</feature>
<proteinExistence type="predicted"/>
<keyword evidence="4" id="KW-0539">Nucleus</keyword>
<keyword evidence="3" id="KW-0804">Transcription</keyword>
<comment type="subcellular location">
    <subcellularLocation>
        <location evidence="1">Nucleus</location>
    </subcellularLocation>
</comment>
<accession>A0ABQ8PF20</accession>
<feature type="coiled-coil region" evidence="5">
    <location>
        <begin position="470"/>
        <end position="504"/>
    </location>
</feature>
<dbReference type="CDD" id="cd14687">
    <property type="entry name" value="bZIP_ATF2"/>
    <property type="match status" value="1"/>
</dbReference>
<dbReference type="Pfam" id="PF11786">
    <property type="entry name" value="Aft1_HRA"/>
    <property type="match status" value="1"/>
</dbReference>
<keyword evidence="5" id="KW-0175">Coiled coil</keyword>
<dbReference type="EMBL" id="JANBQD010000114">
    <property type="protein sequence ID" value="KAJ1987841.1"/>
    <property type="molecule type" value="Genomic_DNA"/>
</dbReference>
<evidence type="ECO:0000256" key="3">
    <source>
        <dbReference type="ARBA" id="ARBA00023163"/>
    </source>
</evidence>
<dbReference type="SUPFAM" id="SSF57959">
    <property type="entry name" value="Leucine zipper domain"/>
    <property type="match status" value="1"/>
</dbReference>
<feature type="compositionally biased region" description="Low complexity" evidence="6">
    <location>
        <begin position="80"/>
        <end position="108"/>
    </location>
</feature>
<feature type="compositionally biased region" description="Low complexity" evidence="6">
    <location>
        <begin position="325"/>
        <end position="345"/>
    </location>
</feature>
<organism evidence="8 9">
    <name type="scientific">Coemansia umbellata</name>
    <dbReference type="NCBI Taxonomy" id="1424467"/>
    <lineage>
        <taxon>Eukaryota</taxon>
        <taxon>Fungi</taxon>
        <taxon>Fungi incertae sedis</taxon>
        <taxon>Zoopagomycota</taxon>
        <taxon>Kickxellomycotina</taxon>
        <taxon>Kickxellomycetes</taxon>
        <taxon>Kickxellales</taxon>
        <taxon>Kickxellaceae</taxon>
        <taxon>Coemansia</taxon>
    </lineage>
</organism>
<evidence type="ECO:0000256" key="6">
    <source>
        <dbReference type="SAM" id="MobiDB-lite"/>
    </source>
</evidence>
<dbReference type="PROSITE" id="PS50217">
    <property type="entry name" value="BZIP"/>
    <property type="match status" value="1"/>
</dbReference>
<dbReference type="PANTHER" id="PTHR19304">
    <property type="entry name" value="CYCLIC-AMP RESPONSE ELEMENT BINDING PROTEIN"/>
    <property type="match status" value="1"/>
</dbReference>
<reference evidence="8" key="1">
    <citation type="submission" date="2022-07" db="EMBL/GenBank/DDBJ databases">
        <title>Phylogenomic reconstructions and comparative analyses of Kickxellomycotina fungi.</title>
        <authorList>
            <person name="Reynolds N.K."/>
            <person name="Stajich J.E."/>
            <person name="Barry K."/>
            <person name="Grigoriev I.V."/>
            <person name="Crous P."/>
            <person name="Smith M.E."/>
        </authorList>
    </citation>
    <scope>NUCLEOTIDE SEQUENCE</scope>
    <source>
        <strain evidence="8">BCRC 34882</strain>
    </source>
</reference>
<comment type="caution">
    <text evidence="8">The sequence shown here is derived from an EMBL/GenBank/DDBJ whole genome shotgun (WGS) entry which is preliminary data.</text>
</comment>